<name>A0ABN2ZJV9_9MICC</name>
<evidence type="ECO:0000259" key="1">
    <source>
        <dbReference type="PROSITE" id="PS50943"/>
    </source>
</evidence>
<organism evidence="2 3">
    <name type="scientific">Arthrobacter humicola</name>
    <dbReference type="NCBI Taxonomy" id="409291"/>
    <lineage>
        <taxon>Bacteria</taxon>
        <taxon>Bacillati</taxon>
        <taxon>Actinomycetota</taxon>
        <taxon>Actinomycetes</taxon>
        <taxon>Micrococcales</taxon>
        <taxon>Micrococcaceae</taxon>
        <taxon>Arthrobacter</taxon>
    </lineage>
</organism>
<dbReference type="Proteomes" id="UP001500102">
    <property type="component" value="Unassembled WGS sequence"/>
</dbReference>
<reference evidence="2 3" key="1">
    <citation type="journal article" date="2019" name="Int. J. Syst. Evol. Microbiol.">
        <title>The Global Catalogue of Microorganisms (GCM) 10K type strain sequencing project: providing services to taxonomists for standard genome sequencing and annotation.</title>
        <authorList>
            <consortium name="The Broad Institute Genomics Platform"/>
            <consortium name="The Broad Institute Genome Sequencing Center for Infectious Disease"/>
            <person name="Wu L."/>
            <person name="Ma J."/>
        </authorList>
    </citation>
    <scope>NUCLEOTIDE SEQUENCE [LARGE SCALE GENOMIC DNA]</scope>
    <source>
        <strain evidence="2 3">JCM 15921</strain>
    </source>
</reference>
<accession>A0ABN2ZJV9</accession>
<dbReference type="EMBL" id="BAAAQB010000041">
    <property type="protein sequence ID" value="GAA2143374.1"/>
    <property type="molecule type" value="Genomic_DNA"/>
</dbReference>
<dbReference type="InterPro" id="IPR001387">
    <property type="entry name" value="Cro/C1-type_HTH"/>
</dbReference>
<dbReference type="CDD" id="cd00093">
    <property type="entry name" value="HTH_XRE"/>
    <property type="match status" value="1"/>
</dbReference>
<dbReference type="SMART" id="SM00530">
    <property type="entry name" value="HTH_XRE"/>
    <property type="match status" value="1"/>
</dbReference>
<sequence>MGATTRPSGSILPLPVRGIGEAGAAVSDVLSVAAGIRSARKDAGITQEDLAHLAGTSVRTVRSIETGSGNPSLQAVIAVSNVLGLHLTVQ</sequence>
<feature type="domain" description="HTH cro/C1-type" evidence="1">
    <location>
        <begin position="36"/>
        <end position="90"/>
    </location>
</feature>
<proteinExistence type="predicted"/>
<dbReference type="Pfam" id="PF01381">
    <property type="entry name" value="HTH_3"/>
    <property type="match status" value="1"/>
</dbReference>
<keyword evidence="3" id="KW-1185">Reference proteome</keyword>
<evidence type="ECO:0000313" key="3">
    <source>
        <dbReference type="Proteomes" id="UP001500102"/>
    </source>
</evidence>
<dbReference type="PROSITE" id="PS50943">
    <property type="entry name" value="HTH_CROC1"/>
    <property type="match status" value="1"/>
</dbReference>
<dbReference type="SUPFAM" id="SSF47413">
    <property type="entry name" value="lambda repressor-like DNA-binding domains"/>
    <property type="match status" value="1"/>
</dbReference>
<comment type="caution">
    <text evidence="2">The sequence shown here is derived from an EMBL/GenBank/DDBJ whole genome shotgun (WGS) entry which is preliminary data.</text>
</comment>
<dbReference type="Gene3D" id="1.10.260.40">
    <property type="entry name" value="lambda repressor-like DNA-binding domains"/>
    <property type="match status" value="1"/>
</dbReference>
<dbReference type="InterPro" id="IPR010982">
    <property type="entry name" value="Lambda_DNA-bd_dom_sf"/>
</dbReference>
<evidence type="ECO:0000313" key="2">
    <source>
        <dbReference type="EMBL" id="GAA2143374.1"/>
    </source>
</evidence>
<gene>
    <name evidence="2" type="ORF">GCM10009825_33620</name>
</gene>
<protein>
    <recommendedName>
        <fullName evidence="1">HTH cro/C1-type domain-containing protein</fullName>
    </recommendedName>
</protein>